<dbReference type="OrthoDB" id="5296151at2"/>
<accession>A0A4U0ZPQ4</accession>
<reference evidence="3 4" key="1">
    <citation type="submission" date="2019-04" db="EMBL/GenBank/DDBJ databases">
        <title>Alteromonas portus sp. nov., an alginate lyase-excreting marine bacterium.</title>
        <authorList>
            <person name="Huang H."/>
            <person name="Mo K."/>
            <person name="Bao S."/>
        </authorList>
    </citation>
    <scope>NUCLEOTIDE SEQUENCE [LARGE SCALE GENOMIC DNA]</scope>
    <source>
        <strain evidence="3 4">HB161718</strain>
    </source>
</reference>
<dbReference type="EMBL" id="SWCO01000002">
    <property type="protein sequence ID" value="TKB04272.1"/>
    <property type="molecule type" value="Genomic_DNA"/>
</dbReference>
<sequence>MIDSKYAMVDGASIHYLSREEEGAKNPLIIMLHGFPENAHTWEALMALLPTSLDIIAPDLPGYHLSSPLLNEKDYQVPSLISRMAAFIKKVKKGRQVILLGHDWGGAIAWPLAAFHQTLISKLIIVNAAHPSCFTRAIKTSPLQREKSQYIATLIDRNAERILSDTDFQLLKNMIGNRLFEQESSYSRKLLNDWREPEILSAMLSYYRQMPQQVPQMSVSKKVLDDIRIPEIFIHRPTLLLWGEQDDAFDLSVIDKIEHYVPQITKRFNSSASHWLHREKPEWVQKEMIDFIET</sequence>
<dbReference type="Proteomes" id="UP000305471">
    <property type="component" value="Unassembled WGS sequence"/>
</dbReference>
<dbReference type="SUPFAM" id="SSF53474">
    <property type="entry name" value="alpha/beta-Hydrolases"/>
    <property type="match status" value="1"/>
</dbReference>
<evidence type="ECO:0000313" key="3">
    <source>
        <dbReference type="EMBL" id="TKB04272.1"/>
    </source>
</evidence>
<evidence type="ECO:0000256" key="1">
    <source>
        <dbReference type="ARBA" id="ARBA00022801"/>
    </source>
</evidence>
<protein>
    <submittedName>
        <fullName evidence="3">Alpha/beta hydrolase</fullName>
    </submittedName>
</protein>
<dbReference type="PRINTS" id="PR00412">
    <property type="entry name" value="EPOXHYDRLASE"/>
</dbReference>
<feature type="domain" description="AB hydrolase-1" evidence="2">
    <location>
        <begin position="27"/>
        <end position="281"/>
    </location>
</feature>
<keyword evidence="1 3" id="KW-0378">Hydrolase</keyword>
<organism evidence="3 4">
    <name type="scientific">Alteromonas portus</name>
    <dbReference type="NCBI Taxonomy" id="2565549"/>
    <lineage>
        <taxon>Bacteria</taxon>
        <taxon>Pseudomonadati</taxon>
        <taxon>Pseudomonadota</taxon>
        <taxon>Gammaproteobacteria</taxon>
        <taxon>Alteromonadales</taxon>
        <taxon>Alteromonadaceae</taxon>
        <taxon>Alteromonas/Salinimonas group</taxon>
        <taxon>Alteromonas</taxon>
    </lineage>
</organism>
<dbReference type="AlphaFoldDB" id="A0A4U0ZPQ4"/>
<dbReference type="GO" id="GO:0016787">
    <property type="term" value="F:hydrolase activity"/>
    <property type="evidence" value="ECO:0007669"/>
    <property type="project" value="UniProtKB-KW"/>
</dbReference>
<name>A0A4U0ZPQ4_9ALTE</name>
<keyword evidence="4" id="KW-1185">Reference proteome</keyword>
<evidence type="ECO:0000313" key="4">
    <source>
        <dbReference type="Proteomes" id="UP000305471"/>
    </source>
</evidence>
<comment type="caution">
    <text evidence="3">The sequence shown here is derived from an EMBL/GenBank/DDBJ whole genome shotgun (WGS) entry which is preliminary data.</text>
</comment>
<dbReference type="Pfam" id="PF00561">
    <property type="entry name" value="Abhydrolase_1"/>
    <property type="match status" value="1"/>
</dbReference>
<dbReference type="Gene3D" id="3.40.50.1820">
    <property type="entry name" value="alpha/beta hydrolase"/>
    <property type="match status" value="1"/>
</dbReference>
<dbReference type="InterPro" id="IPR000073">
    <property type="entry name" value="AB_hydrolase_1"/>
</dbReference>
<dbReference type="PANTHER" id="PTHR43329">
    <property type="entry name" value="EPOXIDE HYDROLASE"/>
    <property type="match status" value="1"/>
</dbReference>
<dbReference type="InterPro" id="IPR029058">
    <property type="entry name" value="AB_hydrolase_fold"/>
</dbReference>
<gene>
    <name evidence="3" type="ORF">E5672_05570</name>
</gene>
<evidence type="ECO:0000259" key="2">
    <source>
        <dbReference type="Pfam" id="PF00561"/>
    </source>
</evidence>
<dbReference type="InterPro" id="IPR000639">
    <property type="entry name" value="Epox_hydrolase-like"/>
</dbReference>
<proteinExistence type="predicted"/>
<dbReference type="RefSeq" id="WP_136781290.1">
    <property type="nucleotide sequence ID" value="NZ_SWCO01000002.1"/>
</dbReference>